<dbReference type="Proteomes" id="UP000830375">
    <property type="component" value="Unassembled WGS sequence"/>
</dbReference>
<protein>
    <submittedName>
        <fullName evidence="8">SH2B adapter protein 2</fullName>
    </submittedName>
</protein>
<feature type="compositionally biased region" description="Basic and acidic residues" evidence="5">
    <location>
        <begin position="1063"/>
        <end position="1072"/>
    </location>
</feature>
<dbReference type="Gene3D" id="3.40.50.150">
    <property type="entry name" value="Vaccinia Virus protein VP39"/>
    <property type="match status" value="2"/>
</dbReference>
<dbReference type="InterPro" id="IPR011993">
    <property type="entry name" value="PH-like_dom_sf"/>
</dbReference>
<evidence type="ECO:0000256" key="3">
    <source>
        <dbReference type="ARBA" id="ARBA00022999"/>
    </source>
</evidence>
<dbReference type="PROSITE" id="PS50003">
    <property type="entry name" value="PH_DOMAIN"/>
    <property type="match status" value="1"/>
</dbReference>
<dbReference type="Pfam" id="PF00169">
    <property type="entry name" value="PH"/>
    <property type="match status" value="1"/>
</dbReference>
<dbReference type="SUPFAM" id="SSF55550">
    <property type="entry name" value="SH2 domain"/>
    <property type="match status" value="1"/>
</dbReference>
<name>A0ABQ8M102_LABRO</name>
<evidence type="ECO:0000259" key="7">
    <source>
        <dbReference type="PROSITE" id="PS50003"/>
    </source>
</evidence>
<dbReference type="PANTHER" id="PTHR10872">
    <property type="entry name" value="SH2B ADAPTER PROTEIN"/>
    <property type="match status" value="1"/>
</dbReference>
<organism evidence="8 9">
    <name type="scientific">Labeo rohita</name>
    <name type="common">Indian major carp</name>
    <name type="synonym">Cyprinus rohita</name>
    <dbReference type="NCBI Taxonomy" id="84645"/>
    <lineage>
        <taxon>Eukaryota</taxon>
        <taxon>Metazoa</taxon>
        <taxon>Chordata</taxon>
        <taxon>Craniata</taxon>
        <taxon>Vertebrata</taxon>
        <taxon>Euteleostomi</taxon>
        <taxon>Actinopterygii</taxon>
        <taxon>Neopterygii</taxon>
        <taxon>Teleostei</taxon>
        <taxon>Ostariophysi</taxon>
        <taxon>Cypriniformes</taxon>
        <taxon>Cyprinidae</taxon>
        <taxon>Labeoninae</taxon>
        <taxon>Labeonini</taxon>
        <taxon>Labeo</taxon>
    </lineage>
</organism>
<feature type="region of interest" description="Disordered" evidence="5">
    <location>
        <begin position="1051"/>
        <end position="1097"/>
    </location>
</feature>
<feature type="compositionally biased region" description="Basic and acidic residues" evidence="5">
    <location>
        <begin position="1079"/>
        <end position="1088"/>
    </location>
</feature>
<dbReference type="Pfam" id="PF00017">
    <property type="entry name" value="SH2"/>
    <property type="match status" value="1"/>
</dbReference>
<keyword evidence="3 4" id="KW-0727">SH2 domain</keyword>
<dbReference type="SUPFAM" id="SSF109805">
    <property type="entry name" value="Phenylalanine zipper"/>
    <property type="match status" value="1"/>
</dbReference>
<evidence type="ECO:0000313" key="8">
    <source>
        <dbReference type="EMBL" id="KAI2656586.1"/>
    </source>
</evidence>
<comment type="similarity">
    <text evidence="1">Belongs to the SH2B adapter family.</text>
</comment>
<feature type="compositionally biased region" description="Low complexity" evidence="5">
    <location>
        <begin position="679"/>
        <end position="700"/>
    </location>
</feature>
<proteinExistence type="inferred from homology"/>
<reference evidence="8 9" key="1">
    <citation type="submission" date="2022-01" db="EMBL/GenBank/DDBJ databases">
        <title>A high-quality chromosome-level genome assembly of rohu carp, Labeo rohita.</title>
        <authorList>
            <person name="Arick M.A. II"/>
            <person name="Hsu C.-Y."/>
            <person name="Magbanua Z."/>
            <person name="Pechanova O."/>
            <person name="Grover C."/>
            <person name="Miller E."/>
            <person name="Thrash A."/>
            <person name="Ezzel L."/>
            <person name="Alam S."/>
            <person name="Benzie J."/>
            <person name="Hamilton M."/>
            <person name="Karsi A."/>
            <person name="Lawrence M.L."/>
            <person name="Peterson D.G."/>
        </authorList>
    </citation>
    <scope>NUCLEOTIDE SEQUENCE [LARGE SCALE GENOMIC DNA]</scope>
    <source>
        <strain evidence="9">BAU-BD-2019</strain>
        <tissue evidence="8">Blood</tissue>
    </source>
</reference>
<feature type="region of interest" description="Disordered" evidence="5">
    <location>
        <begin position="218"/>
        <end position="262"/>
    </location>
</feature>
<gene>
    <name evidence="8" type="ORF">H4Q32_029791</name>
</gene>
<dbReference type="Gene3D" id="6.10.140.110">
    <property type="match status" value="1"/>
</dbReference>
<dbReference type="SMART" id="SM00252">
    <property type="entry name" value="SH2"/>
    <property type="match status" value="1"/>
</dbReference>
<dbReference type="PRINTS" id="PR00401">
    <property type="entry name" value="SH2DOMAIN"/>
</dbReference>
<dbReference type="CDD" id="cd01231">
    <property type="entry name" value="PH_SH2B_family"/>
    <property type="match status" value="1"/>
</dbReference>
<dbReference type="EMBL" id="JACTAM010000015">
    <property type="protein sequence ID" value="KAI2656586.1"/>
    <property type="molecule type" value="Genomic_DNA"/>
</dbReference>
<feature type="domain" description="PH" evidence="7">
    <location>
        <begin position="336"/>
        <end position="451"/>
    </location>
</feature>
<feature type="compositionally biased region" description="Low complexity" evidence="5">
    <location>
        <begin position="219"/>
        <end position="229"/>
    </location>
</feature>
<feature type="compositionally biased region" description="Polar residues" evidence="5">
    <location>
        <begin position="300"/>
        <end position="309"/>
    </location>
</feature>
<dbReference type="InterPro" id="IPR029063">
    <property type="entry name" value="SAM-dependent_MTases_sf"/>
</dbReference>
<comment type="caution">
    <text evidence="8">The sequence shown here is derived from an EMBL/GenBank/DDBJ whole genome shotgun (WGS) entry which is preliminary data.</text>
</comment>
<dbReference type="InterPro" id="IPR036290">
    <property type="entry name" value="Phe_ZIP_sf"/>
</dbReference>
<keyword evidence="2" id="KW-0597">Phosphoprotein</keyword>
<dbReference type="PROSITE" id="PS50001">
    <property type="entry name" value="SH2"/>
    <property type="match status" value="1"/>
</dbReference>
<dbReference type="Pfam" id="PF08916">
    <property type="entry name" value="Phe_ZIP"/>
    <property type="match status" value="1"/>
</dbReference>
<dbReference type="SMART" id="SM00233">
    <property type="entry name" value="PH"/>
    <property type="match status" value="1"/>
</dbReference>
<feature type="region of interest" description="Disordered" evidence="5">
    <location>
        <begin position="292"/>
        <end position="319"/>
    </location>
</feature>
<dbReference type="Gene3D" id="3.30.505.10">
    <property type="entry name" value="SH2 domain"/>
    <property type="match status" value="1"/>
</dbReference>
<dbReference type="PANTHER" id="PTHR10872:SF4">
    <property type="entry name" value="SH2B ADAPTER PROTEIN 2"/>
    <property type="match status" value="1"/>
</dbReference>
<dbReference type="InterPro" id="IPR030523">
    <property type="entry name" value="SH2B"/>
</dbReference>
<evidence type="ECO:0000256" key="1">
    <source>
        <dbReference type="ARBA" id="ARBA00010220"/>
    </source>
</evidence>
<dbReference type="InterPro" id="IPR001849">
    <property type="entry name" value="PH_domain"/>
</dbReference>
<dbReference type="InterPro" id="IPR022238">
    <property type="entry name" value="Bud23_C"/>
</dbReference>
<evidence type="ECO:0000256" key="4">
    <source>
        <dbReference type="PROSITE-ProRule" id="PRU00191"/>
    </source>
</evidence>
<dbReference type="Gene3D" id="2.30.29.30">
    <property type="entry name" value="Pleckstrin-homology domain (PH domain)/Phosphotyrosine-binding domain (PTB)"/>
    <property type="match status" value="1"/>
</dbReference>
<accession>A0ABQ8M102</accession>
<sequence>MEEEDDALNHLHSMMCARHVSVSILLTYGSYSDAMCWTPSQTSVDGSGITAPASDAVTHLSEGSAFARTRPKTRVERVLNERPFALIHYAPLYLRHWHGLVMNGDGAPSSPEHSSCTLPDWKEFCELHARASAADFAYKFRRFISENPCYDAPGADANFSQHFAQHFLTCFSAALDQIQGPGSPGESSAPKYSIVPFVGIQSCTLPFSHDLYHRRKDVGASSESLDSMDSGGGGASGQEQQTPTRKMATVSQSRSSEDVSLGRRKARFKKGFSLRNMSLSVVDGVKEIWHRRASPEPDPSGTTRRTNGAESVGSEHWSQKLRLPRGSQGHKAELLEIQREGALRYMVADDTNCMGAAQWQKCRLLLRKTAAQVDAGEKFQLEFYVPPKSSKPKVSVPLSAIVEVRTTMPLEMPDKDNTFVLKVENGAEYILETIDSLQKNSWVADIQDCIDPGDSGDDIELASCAHSQTHKDFSLVSSCSCELLCDGSHRGSERLCSVAADQSTLGRCQEPPVTQHPSHVPLERFLQSPEAQNTNTTLAGYPWFHGTLSRVRAAQLVLAGGARSHGLFVIRQSETRPGEYVLTFNFQGKAKHLRLSVNDNGQCHVHHLWFQTVADMLRHFHAHPIPLESGGSTDITLRSYVQVQRSPTDATAPHIPPAPRDAPVCRAESTPPTHQLSGAAAPSDPVLSSSSSSSPMAQPAGVLMGTGLHSRSNSAERLLEPAAAGADDYHDSDGSRRTRALLAVMRLIKRVKVEVNVRVRGASRPLALGYATVVLLPEAAVAEHTVGFSDEREEPRRVLAAVPVRVVYKGLFIIRALDLRLRGVRGNFQNVIVGGSAPVERSGALLCCPPVSIIMSSSCRRPEHMAPPEVFYNEEEAKKYSQNSRMIEIQTQMSERAVELLSLPEDQPCYLLDVGCGSGLSGDYLTEAGHYWVDMGEGLPFRPGMFDGCVSISALQWLCNADKKTHSPPKRLYRFFSTLYSSLARGARAVFQIYPENSEQLELITAQAMKAGFTGGMVVDYPNSSKAKKFFLCLFAGVSGVLPKGLDSESSRFKNMKGKSAKKSKDWILEKKERRRRQGKEVRADTKYTGRHRKPRF</sequence>
<dbReference type="InterPro" id="IPR015012">
    <property type="entry name" value="Phe_ZIP"/>
</dbReference>
<keyword evidence="9" id="KW-1185">Reference proteome</keyword>
<evidence type="ECO:0000259" key="6">
    <source>
        <dbReference type="PROSITE" id="PS50001"/>
    </source>
</evidence>
<dbReference type="CDD" id="cd10411">
    <property type="entry name" value="SH2_SH2B2"/>
    <property type="match status" value="1"/>
</dbReference>
<feature type="region of interest" description="Disordered" evidence="5">
    <location>
        <begin position="645"/>
        <end position="708"/>
    </location>
</feature>
<dbReference type="SUPFAM" id="SSF53335">
    <property type="entry name" value="S-adenosyl-L-methionine-dependent methyltransferases"/>
    <property type="match status" value="1"/>
</dbReference>
<evidence type="ECO:0000313" key="9">
    <source>
        <dbReference type="Proteomes" id="UP000830375"/>
    </source>
</evidence>
<evidence type="ECO:0000256" key="5">
    <source>
        <dbReference type="SAM" id="MobiDB-lite"/>
    </source>
</evidence>
<dbReference type="InterPro" id="IPR036860">
    <property type="entry name" value="SH2_dom_sf"/>
</dbReference>
<feature type="compositionally biased region" description="Polar residues" evidence="5">
    <location>
        <begin position="241"/>
        <end position="254"/>
    </location>
</feature>
<feature type="domain" description="SH2" evidence="6">
    <location>
        <begin position="543"/>
        <end position="641"/>
    </location>
</feature>
<dbReference type="SUPFAM" id="SSF50729">
    <property type="entry name" value="PH domain-like"/>
    <property type="match status" value="1"/>
</dbReference>
<evidence type="ECO:0000256" key="2">
    <source>
        <dbReference type="ARBA" id="ARBA00022553"/>
    </source>
</evidence>
<dbReference type="InterPro" id="IPR000980">
    <property type="entry name" value="SH2"/>
</dbReference>
<dbReference type="InterPro" id="IPR035058">
    <property type="entry name" value="SH2B2_SH2"/>
</dbReference>
<dbReference type="Pfam" id="PF12589">
    <property type="entry name" value="WBS_methylT"/>
    <property type="match status" value="1"/>
</dbReference>